<dbReference type="EMBL" id="VDMD01000060">
    <property type="protein sequence ID" value="TRM56744.1"/>
    <property type="molecule type" value="Genomic_DNA"/>
</dbReference>
<gene>
    <name evidence="2" type="ORF">BD626DRAFT_541034</name>
</gene>
<proteinExistence type="predicted"/>
<accession>A0A550BW20</accession>
<dbReference type="AlphaFoldDB" id="A0A550BW20"/>
<dbReference type="Proteomes" id="UP000320762">
    <property type="component" value="Unassembled WGS sequence"/>
</dbReference>
<dbReference type="InterPro" id="IPR046521">
    <property type="entry name" value="DUF6698"/>
</dbReference>
<protein>
    <submittedName>
        <fullName evidence="2">Uncharacterized protein</fullName>
    </submittedName>
</protein>
<evidence type="ECO:0000313" key="2">
    <source>
        <dbReference type="EMBL" id="TRM56744.1"/>
    </source>
</evidence>
<evidence type="ECO:0000313" key="3">
    <source>
        <dbReference type="Proteomes" id="UP000320762"/>
    </source>
</evidence>
<evidence type="ECO:0000256" key="1">
    <source>
        <dbReference type="SAM" id="MobiDB-lite"/>
    </source>
</evidence>
<sequence>MYTSKSNKKFPLRAPPPRPPRKVLATFAGKPAASATARAASIQTPRPTPARIPGKATPVRATIAAPAPTPTHALEEEEPEADPPRASSPETVPDETDAIDSEGPLSGRKRGIDAVIEALDIMREKGAKRPHISDVTCPLHPYLHASRMLPRVVPIILIYTLESIVQVGMAAAGYEFEEEHDWPVAEPDEEPKSEMLEAYRQILAFIPGFAKSLTGMSQHNIKALIHEQIISGLQFAMQLVPHAYFSALRNKETRDETMEQLQNGSLPVANDSLPMLLWDPVLYDEDDDEAGMMMSPVLVCLYRGIILGPSHAWKPVKTLPKRFNALAHGQMRVNAQTIALASLAHTSSIGPSKMVTGTCKNIKEFEDLDEEEILTSLRRTFTGGGICDQVFSDPEGLAHHQPKADSSEVSMELTYSRARRAARKEACAAKRAADEEAGESD</sequence>
<reference evidence="2 3" key="1">
    <citation type="journal article" date="2019" name="New Phytol.">
        <title>Comparative genomics reveals unique wood-decay strategies and fruiting body development in the Schizophyllaceae.</title>
        <authorList>
            <person name="Almasi E."/>
            <person name="Sahu N."/>
            <person name="Krizsan K."/>
            <person name="Balint B."/>
            <person name="Kovacs G.M."/>
            <person name="Kiss B."/>
            <person name="Cseklye J."/>
            <person name="Drula E."/>
            <person name="Henrissat B."/>
            <person name="Nagy I."/>
            <person name="Chovatia M."/>
            <person name="Adam C."/>
            <person name="LaButti K."/>
            <person name="Lipzen A."/>
            <person name="Riley R."/>
            <person name="Grigoriev I.V."/>
            <person name="Nagy L.G."/>
        </authorList>
    </citation>
    <scope>NUCLEOTIDE SEQUENCE [LARGE SCALE GENOMIC DNA]</scope>
    <source>
        <strain evidence="2 3">NL-1724</strain>
    </source>
</reference>
<feature type="compositionally biased region" description="Low complexity" evidence="1">
    <location>
        <begin position="28"/>
        <end position="40"/>
    </location>
</feature>
<organism evidence="2 3">
    <name type="scientific">Schizophyllum amplum</name>
    <dbReference type="NCBI Taxonomy" id="97359"/>
    <lineage>
        <taxon>Eukaryota</taxon>
        <taxon>Fungi</taxon>
        <taxon>Dikarya</taxon>
        <taxon>Basidiomycota</taxon>
        <taxon>Agaricomycotina</taxon>
        <taxon>Agaricomycetes</taxon>
        <taxon>Agaricomycetidae</taxon>
        <taxon>Agaricales</taxon>
        <taxon>Schizophyllaceae</taxon>
        <taxon>Schizophyllum</taxon>
    </lineage>
</organism>
<feature type="compositionally biased region" description="Low complexity" evidence="1">
    <location>
        <begin position="56"/>
        <end position="72"/>
    </location>
</feature>
<name>A0A550BW20_9AGAR</name>
<dbReference type="Pfam" id="PF20414">
    <property type="entry name" value="DUF6698"/>
    <property type="match status" value="1"/>
</dbReference>
<feature type="region of interest" description="Disordered" evidence="1">
    <location>
        <begin position="1"/>
        <end position="110"/>
    </location>
</feature>
<feature type="compositionally biased region" description="Basic residues" evidence="1">
    <location>
        <begin position="1"/>
        <end position="11"/>
    </location>
</feature>
<comment type="caution">
    <text evidence="2">The sequence shown here is derived from an EMBL/GenBank/DDBJ whole genome shotgun (WGS) entry which is preliminary data.</text>
</comment>
<keyword evidence="3" id="KW-1185">Reference proteome</keyword>